<dbReference type="Proteomes" id="UP001273768">
    <property type="component" value="Unassembled WGS sequence"/>
</dbReference>
<accession>A0ABU3YZH6</accession>
<dbReference type="EMBL" id="JABFFQ010000001">
    <property type="protein sequence ID" value="MDV4341968.1"/>
    <property type="molecule type" value="Genomic_DNA"/>
</dbReference>
<keyword evidence="2" id="KW-1185">Reference proteome</keyword>
<dbReference type="RefSeq" id="WP_317295166.1">
    <property type="nucleotide sequence ID" value="NZ_JABFFQ010000001.1"/>
</dbReference>
<name>A0ABU3YZH6_9EURY</name>
<evidence type="ECO:0000313" key="1">
    <source>
        <dbReference type="EMBL" id="MDV4341968.1"/>
    </source>
</evidence>
<comment type="caution">
    <text evidence="1">The sequence shown here is derived from an EMBL/GenBank/DDBJ whole genome shotgun (WGS) entry which is preliminary data.</text>
</comment>
<gene>
    <name evidence="1" type="ORF">HL657_01990</name>
</gene>
<protein>
    <submittedName>
        <fullName evidence="1">Uncharacterized protein</fullName>
    </submittedName>
</protein>
<sequence length="49" mass="5253">MEEEIRAARMKTPVTIARALSYLINGVVVRAGTLTNNINICGGFGSMNV</sequence>
<reference evidence="1 2" key="1">
    <citation type="submission" date="2020-05" db="EMBL/GenBank/DDBJ databases">
        <title>Isolation and characterization of methanoarchaea from a cold seep at offshore SW Taiwan.</title>
        <authorList>
            <person name="Chen Y.-W."/>
            <person name="Chen S.-C."/>
            <person name="Lai M.-C."/>
        </authorList>
    </citation>
    <scope>NUCLEOTIDE SEQUENCE [LARGE SCALE GENOMIC DNA]</scope>
    <source>
        <strain evidence="1 2">YWC-01</strain>
    </source>
</reference>
<evidence type="ECO:0000313" key="2">
    <source>
        <dbReference type="Proteomes" id="UP001273768"/>
    </source>
</evidence>
<proteinExistence type="predicted"/>
<organism evidence="1 2">
    <name type="scientific">Methanoculleus nereidis</name>
    <dbReference type="NCBI Taxonomy" id="2735141"/>
    <lineage>
        <taxon>Archaea</taxon>
        <taxon>Methanobacteriati</taxon>
        <taxon>Methanobacteriota</taxon>
        <taxon>Stenosarchaea group</taxon>
        <taxon>Methanomicrobia</taxon>
        <taxon>Methanomicrobiales</taxon>
        <taxon>Methanomicrobiaceae</taxon>
        <taxon>Methanoculleus</taxon>
    </lineage>
</organism>